<dbReference type="AlphaFoldDB" id="A0A6P6JW62"/>
<feature type="domain" description="YqaJ viral recombinase" evidence="1">
    <location>
        <begin position="116"/>
        <end position="259"/>
    </location>
</feature>
<dbReference type="InterPro" id="IPR011335">
    <property type="entry name" value="Restrct_endonuc-II-like"/>
</dbReference>
<dbReference type="PANTHER" id="PTHR46609">
    <property type="entry name" value="EXONUCLEASE, PHAGE-TYPE/RECB, C-TERMINAL DOMAIN-CONTAINING PROTEIN"/>
    <property type="match status" value="1"/>
</dbReference>
<dbReference type="SUPFAM" id="SSF52980">
    <property type="entry name" value="Restriction endonuclease-like"/>
    <property type="match status" value="1"/>
</dbReference>
<dbReference type="GeneID" id="113047074"/>
<proteinExistence type="predicted"/>
<dbReference type="Gene3D" id="3.90.320.10">
    <property type="match status" value="1"/>
</dbReference>
<evidence type="ECO:0000313" key="3">
    <source>
        <dbReference type="RefSeq" id="XP_026064119.1"/>
    </source>
</evidence>
<organism evidence="2 3">
    <name type="scientific">Carassius auratus</name>
    <name type="common">Goldfish</name>
    <dbReference type="NCBI Taxonomy" id="7957"/>
    <lineage>
        <taxon>Eukaryota</taxon>
        <taxon>Metazoa</taxon>
        <taxon>Chordata</taxon>
        <taxon>Craniata</taxon>
        <taxon>Vertebrata</taxon>
        <taxon>Euteleostomi</taxon>
        <taxon>Actinopterygii</taxon>
        <taxon>Neopterygii</taxon>
        <taxon>Teleostei</taxon>
        <taxon>Ostariophysi</taxon>
        <taxon>Cypriniformes</taxon>
        <taxon>Cyprinidae</taxon>
        <taxon>Cyprininae</taxon>
        <taxon>Carassius</taxon>
    </lineage>
</organism>
<keyword evidence="2" id="KW-1185">Reference proteome</keyword>
<dbReference type="InterPro" id="IPR011604">
    <property type="entry name" value="PDDEXK-like_dom_sf"/>
</dbReference>
<dbReference type="PANTHER" id="PTHR46609:SF8">
    <property type="entry name" value="YQAJ VIRAL RECOMBINASE DOMAIN-CONTAINING PROTEIN"/>
    <property type="match status" value="1"/>
</dbReference>
<gene>
    <name evidence="3" type="primary">LOC113047074</name>
</gene>
<dbReference type="RefSeq" id="XP_026064119.1">
    <property type="nucleotide sequence ID" value="XM_026208334.1"/>
</dbReference>
<dbReference type="CDD" id="cd22343">
    <property type="entry name" value="PDDEXK_lambda_exonuclease-like"/>
    <property type="match status" value="1"/>
</dbReference>
<dbReference type="Proteomes" id="UP000515129">
    <property type="component" value="Chromosome 28"/>
</dbReference>
<reference evidence="3" key="1">
    <citation type="submission" date="2025-08" db="UniProtKB">
        <authorList>
            <consortium name="RefSeq"/>
        </authorList>
    </citation>
    <scope>IDENTIFICATION</scope>
    <source>
        <strain evidence="3">Wakin</strain>
        <tissue evidence="3">Muscle</tissue>
    </source>
</reference>
<evidence type="ECO:0000313" key="2">
    <source>
        <dbReference type="Proteomes" id="UP000515129"/>
    </source>
</evidence>
<accession>A0A6P6JW62</accession>
<dbReference type="InterPro" id="IPR019080">
    <property type="entry name" value="YqaJ_viral_recombinase"/>
</dbReference>
<dbReference type="OrthoDB" id="8830353at2759"/>
<name>A0A6P6JW62_CARAU</name>
<dbReference type="GO" id="GO:0006281">
    <property type="term" value="P:DNA repair"/>
    <property type="evidence" value="ECO:0007669"/>
    <property type="project" value="UniProtKB-ARBA"/>
</dbReference>
<sequence>MDITFSHHRATDELQMPEVMPKNVPLPPTPSFCTQDELREGLKHLRLPVSSLLHKCLSAAKGQEPEHPASSPHADHDGINNCQRCMLFYSSFVAIHPNKFTSLERVTLEQSSSHLWHDSRKVRITASTAKKVPIRGNPQTYIREHLYPRFHGNAATNHGLESEASALQWLEGCGFIVSRKGTVVCASEPWLSASPDGVLNSEELLEITCPLLKTDESLEDLFKSQRYDVRMVEGTPELQPNGPRGFYMQVQLAMFCTGLRACKLLIWVPSQQVLLHVPYNEQFCAKTVARLKTFYFKYMLPHVSDEFQEGRLLLSTRYLQLCK</sequence>
<protein>
    <submittedName>
        <fullName evidence="3">Uncharacterized protein LOC113047074</fullName>
    </submittedName>
</protein>
<dbReference type="Pfam" id="PF09588">
    <property type="entry name" value="YqaJ"/>
    <property type="match status" value="1"/>
</dbReference>
<dbReference type="InterPro" id="IPR051703">
    <property type="entry name" value="NF-kappa-B_Signaling_Reg"/>
</dbReference>
<dbReference type="KEGG" id="caua:113047074"/>
<evidence type="ECO:0000259" key="1">
    <source>
        <dbReference type="Pfam" id="PF09588"/>
    </source>
</evidence>